<organism evidence="2 3">
    <name type="scientific">Paralvinella palmiformis</name>
    <dbReference type="NCBI Taxonomy" id="53620"/>
    <lineage>
        <taxon>Eukaryota</taxon>
        <taxon>Metazoa</taxon>
        <taxon>Spiralia</taxon>
        <taxon>Lophotrochozoa</taxon>
        <taxon>Annelida</taxon>
        <taxon>Polychaeta</taxon>
        <taxon>Sedentaria</taxon>
        <taxon>Canalipalpata</taxon>
        <taxon>Terebellida</taxon>
        <taxon>Terebelliformia</taxon>
        <taxon>Alvinellidae</taxon>
        <taxon>Paralvinella</taxon>
    </lineage>
</organism>
<accession>A0AAD9K0P0</accession>
<dbReference type="PRINTS" id="PR00500">
    <property type="entry name" value="POLYCYSTIN1"/>
</dbReference>
<reference evidence="2" key="1">
    <citation type="journal article" date="2023" name="Mol. Biol. Evol.">
        <title>Third-Generation Sequencing Reveals the Adaptive Role of the Epigenome in Three Deep-Sea Polychaetes.</title>
        <authorList>
            <person name="Perez M."/>
            <person name="Aroh O."/>
            <person name="Sun Y."/>
            <person name="Lan Y."/>
            <person name="Juniper S.K."/>
            <person name="Young C.R."/>
            <person name="Angers B."/>
            <person name="Qian P.Y."/>
        </authorList>
    </citation>
    <scope>NUCLEOTIDE SEQUENCE</scope>
    <source>
        <strain evidence="2">P08H-3</strain>
    </source>
</reference>
<dbReference type="PANTHER" id="PTHR10877:SF194">
    <property type="entry name" value="LOCATION OF VULVA DEFECTIVE 1"/>
    <property type="match status" value="1"/>
</dbReference>
<keyword evidence="3" id="KW-1185">Reference proteome</keyword>
<feature type="transmembrane region" description="Helical" evidence="1">
    <location>
        <begin position="192"/>
        <end position="216"/>
    </location>
</feature>
<evidence type="ECO:0000256" key="1">
    <source>
        <dbReference type="SAM" id="Phobius"/>
    </source>
</evidence>
<evidence type="ECO:0000313" key="3">
    <source>
        <dbReference type="Proteomes" id="UP001208570"/>
    </source>
</evidence>
<proteinExistence type="predicted"/>
<dbReference type="PANTHER" id="PTHR10877">
    <property type="entry name" value="POLYCYSTIN FAMILY MEMBER"/>
    <property type="match status" value="1"/>
</dbReference>
<feature type="transmembrane region" description="Helical" evidence="1">
    <location>
        <begin position="154"/>
        <end position="172"/>
    </location>
</feature>
<dbReference type="GO" id="GO:0005262">
    <property type="term" value="F:calcium channel activity"/>
    <property type="evidence" value="ECO:0007669"/>
    <property type="project" value="TreeGrafter"/>
</dbReference>
<feature type="transmembrane region" description="Helical" evidence="1">
    <location>
        <begin position="296"/>
        <end position="314"/>
    </location>
</feature>
<feature type="transmembrane region" description="Helical" evidence="1">
    <location>
        <begin position="258"/>
        <end position="284"/>
    </location>
</feature>
<dbReference type="EMBL" id="JAODUP010000095">
    <property type="protein sequence ID" value="KAK2162599.1"/>
    <property type="molecule type" value="Genomic_DNA"/>
</dbReference>
<sequence length="341" mass="39416">MGGYCSRDNKKDVCHLFKVLSNPNKIFYFQVYIIVDCVNIILCRPNKLYYTYKRKLPVWTQTNPWQASFSNISGIIYVGIDLTGRFFFLCGRWLAVDEDDGLIDRILPVAGRSDIIRFQHLFFDKARMKLFDDHLWLSIVGRPSRSNFTRLQRLTCILCLLFTTMLSNAMWYGRVKVANDRVLTVGSFTLSAATTLVSVFGALTVVPINTLVVMLFRKHRPKEWQADDVVVGTRGDNIKVQQVEGTKKIKWWKQKYPLPYWCAYIAWTIAILCSLTGMLFIILYSLQWGKEKADKWLSSLLISTVQSVFLIQPVKMRRVRRGCARSRLTMHTAFGTGLETF</sequence>
<dbReference type="Proteomes" id="UP001208570">
    <property type="component" value="Unassembled WGS sequence"/>
</dbReference>
<feature type="transmembrane region" description="Helical" evidence="1">
    <location>
        <begin position="26"/>
        <end position="45"/>
    </location>
</feature>
<dbReference type="GO" id="GO:0050982">
    <property type="term" value="P:detection of mechanical stimulus"/>
    <property type="evidence" value="ECO:0007669"/>
    <property type="project" value="TreeGrafter"/>
</dbReference>
<dbReference type="InterPro" id="IPR000434">
    <property type="entry name" value="PC1"/>
</dbReference>
<keyword evidence="1" id="KW-0472">Membrane</keyword>
<dbReference type="AlphaFoldDB" id="A0AAD9K0P0"/>
<name>A0AAD9K0P0_9ANNE</name>
<gene>
    <name evidence="2" type="ORF">LSH36_95g02000</name>
</gene>
<keyword evidence="1" id="KW-0812">Transmembrane</keyword>
<dbReference type="GO" id="GO:0016020">
    <property type="term" value="C:membrane"/>
    <property type="evidence" value="ECO:0007669"/>
    <property type="project" value="InterPro"/>
</dbReference>
<evidence type="ECO:0000313" key="2">
    <source>
        <dbReference type="EMBL" id="KAK2162599.1"/>
    </source>
</evidence>
<keyword evidence="1" id="KW-1133">Transmembrane helix</keyword>
<dbReference type="InterPro" id="IPR051223">
    <property type="entry name" value="Polycystin"/>
</dbReference>
<comment type="caution">
    <text evidence="2">The sequence shown here is derived from an EMBL/GenBank/DDBJ whole genome shotgun (WGS) entry which is preliminary data.</text>
</comment>
<protein>
    <submittedName>
        <fullName evidence="2">Uncharacterized protein</fullName>
    </submittedName>
</protein>